<evidence type="ECO:0000313" key="18">
    <source>
        <dbReference type="EMBL" id="VTZ51302.1"/>
    </source>
</evidence>
<dbReference type="Proteomes" id="UP000485880">
    <property type="component" value="Unassembled WGS sequence"/>
</dbReference>
<keyword evidence="7 14" id="KW-0067">ATP-binding</keyword>
<evidence type="ECO:0000256" key="14">
    <source>
        <dbReference type="PROSITE-ProRule" id="PRU00560"/>
    </source>
</evidence>
<evidence type="ECO:0000256" key="13">
    <source>
        <dbReference type="ARBA" id="ARBA00048988"/>
    </source>
</evidence>
<dbReference type="EC" id="5.6.2.4" evidence="12"/>
<dbReference type="AlphaFoldDB" id="A0A8B6M8Z8"/>
<keyword evidence="5 14" id="KW-0347">Helicase</keyword>
<dbReference type="InterPro" id="IPR000212">
    <property type="entry name" value="DNA_helicase_UvrD/REP"/>
</dbReference>
<keyword evidence="8" id="KW-0238">DNA-binding</keyword>
<comment type="caution">
    <text evidence="18">The sequence shown here is derived from an EMBL/GenBank/DDBJ whole genome shotgun (WGS) entry which is preliminary data.</text>
</comment>
<sequence>MMDDRKKPLPDRAARFSALTELDRSLLVEAGAGSGKTSIMAGRVAMLFARGVEPKHIAAITFTEFAASELMSRISRFVTALADGKIPEDLEIAFPQGISPAQRKNLHRANNLIDQLVCTTIHGFAQSVIKPYPVEAGIDPGAEIIDPVEGDLAFAEIYDAWIRERLSGEAGDDIVAELVLADEDGGLALIREVANFRRRNRDACPGSIDWSATLVETFTKATANFSAELVRMEFQEEETGSRAQRFGDLGQTIAGLARDATAPCRGLVGILNLTNPSACFTQAGGARQLKTLGRWQTAAAAAGRPKAAGTEAHQGAKSRYDACHDAFAALRTQTAAEVLARIARSMDGLIANWQAWKRDAALLDFDDLLYTARDLVREHEAVRQALAGRFRHVLVDEFQDTDPLQIDLLWRLCGESVDEADASPLKRALRPGALFLVGDPKQAIYRFRGADVNAYISARDAIGADALLKITANFRSVEPILTFVNTAFETPLSMALGQPGFTELAATRSAEPKTLAVAALDIATEDDAKASDKRDAEADRIAELCRRLVGNRLVRDREGALRPARLGDIALLAPVGTELWRFEEALENCGIAVSTQAGKGFFRRQEIKDLIALTRTLADGRDTLALGALLRGPLVGLTEAELLEIAEGLPADPHQPDRLPQLNLWTDPDEIRHELASGLIRSLQSLALRARSTTPYALLSDAVGILNVRAQLQRRFKAGADRAQANIDVFLDMSRAYDVRGLRAFARDMRANWEDAVRQVEGRPDAEEQSVALITIHASKGLEWPIVIPINMTGRPKSDSGLMHDRRADLFSIPVLGIAPEDYADIQDRNAEELERERVRLWYVAATRARDLLVMPRHSPDLPNGAWAKLVEFDSPSLPAIDPEEVGDPMPSPALPQENPQSREIFAGEAKRIVESHRKIEWRQPSRSEMGEAAELRREPVFATAESLEEFQDTRQPIAGSATRGTLLHKLIEEVLNLETADDAPALIARAKELLAQLTIAPSETAKNGISPDEIAATVVRTLNLPEIAEMRPRLVPELVVLASHQGDHREIIVSGITDAVAYDSEGQIEAIIDWKSDVEVDAARLASYRGQIECYRQETGAKRAFLVLMTQGKVMSG</sequence>
<evidence type="ECO:0000256" key="6">
    <source>
        <dbReference type="ARBA" id="ARBA00022839"/>
    </source>
</evidence>
<dbReference type="InterPro" id="IPR011604">
    <property type="entry name" value="PDDEXK-like_dom_sf"/>
</dbReference>
<dbReference type="GO" id="GO:0004527">
    <property type="term" value="F:exonuclease activity"/>
    <property type="evidence" value="ECO:0007669"/>
    <property type="project" value="UniProtKB-KW"/>
</dbReference>
<dbReference type="Gene3D" id="3.90.320.10">
    <property type="match status" value="1"/>
</dbReference>
<dbReference type="Gene3D" id="3.40.50.300">
    <property type="entry name" value="P-loop containing nucleotide triphosphate hydrolases"/>
    <property type="match status" value="4"/>
</dbReference>
<dbReference type="InterPro" id="IPR014016">
    <property type="entry name" value="UvrD-like_ATP-bd"/>
</dbReference>
<keyword evidence="2 14" id="KW-0547">Nucleotide-binding</keyword>
<evidence type="ECO:0000256" key="9">
    <source>
        <dbReference type="ARBA" id="ARBA00023204"/>
    </source>
</evidence>
<proteinExistence type="predicted"/>
<dbReference type="GO" id="GO:0043138">
    <property type="term" value="F:3'-5' DNA helicase activity"/>
    <property type="evidence" value="ECO:0007669"/>
    <property type="project" value="UniProtKB-EC"/>
</dbReference>
<gene>
    <name evidence="18" type="ORF">MPC4_350008</name>
</gene>
<keyword evidence="10" id="KW-0413">Isomerase</keyword>
<feature type="binding site" evidence="14">
    <location>
        <begin position="30"/>
        <end position="37"/>
    </location>
    <ligand>
        <name>ATP</name>
        <dbReference type="ChEBI" id="CHEBI:30616"/>
    </ligand>
</feature>
<dbReference type="EMBL" id="CABFMQ020000093">
    <property type="protein sequence ID" value="VTZ51302.1"/>
    <property type="molecule type" value="Genomic_DNA"/>
</dbReference>
<comment type="catalytic activity">
    <reaction evidence="13">
        <text>ATP + H2O = ADP + phosphate + H(+)</text>
        <dbReference type="Rhea" id="RHEA:13065"/>
        <dbReference type="ChEBI" id="CHEBI:15377"/>
        <dbReference type="ChEBI" id="CHEBI:15378"/>
        <dbReference type="ChEBI" id="CHEBI:30616"/>
        <dbReference type="ChEBI" id="CHEBI:43474"/>
        <dbReference type="ChEBI" id="CHEBI:456216"/>
        <dbReference type="EC" id="5.6.2.4"/>
    </reaction>
</comment>
<evidence type="ECO:0000256" key="1">
    <source>
        <dbReference type="ARBA" id="ARBA00022722"/>
    </source>
</evidence>
<keyword evidence="4 14" id="KW-0378">Hydrolase</keyword>
<feature type="domain" description="UvrD-like helicase ATP-binding" evidence="16">
    <location>
        <begin position="9"/>
        <end position="477"/>
    </location>
</feature>
<dbReference type="PROSITE" id="PS51198">
    <property type="entry name" value="UVRD_HELICASE_ATP_BIND"/>
    <property type="match status" value="1"/>
</dbReference>
<evidence type="ECO:0000256" key="5">
    <source>
        <dbReference type="ARBA" id="ARBA00022806"/>
    </source>
</evidence>
<feature type="region of interest" description="Disordered" evidence="15">
    <location>
        <begin position="880"/>
        <end position="900"/>
    </location>
</feature>
<evidence type="ECO:0000256" key="15">
    <source>
        <dbReference type="SAM" id="MobiDB-lite"/>
    </source>
</evidence>
<feature type="domain" description="UvrD-like helicase C-terminal" evidence="17">
    <location>
        <begin position="494"/>
        <end position="781"/>
    </location>
</feature>
<dbReference type="SUPFAM" id="SSF52540">
    <property type="entry name" value="P-loop containing nucleoside triphosphate hydrolases"/>
    <property type="match status" value="1"/>
</dbReference>
<organism evidence="18 19">
    <name type="scientific">Methylocella tundrae</name>
    <dbReference type="NCBI Taxonomy" id="227605"/>
    <lineage>
        <taxon>Bacteria</taxon>
        <taxon>Pseudomonadati</taxon>
        <taxon>Pseudomonadota</taxon>
        <taxon>Alphaproteobacteria</taxon>
        <taxon>Hyphomicrobiales</taxon>
        <taxon>Beijerinckiaceae</taxon>
        <taxon>Methylocella</taxon>
    </lineage>
</organism>
<protein>
    <recommendedName>
        <fullName evidence="12">DNA 3'-5' helicase</fullName>
        <ecNumber evidence="12">5.6.2.4</ecNumber>
    </recommendedName>
</protein>
<evidence type="ECO:0000256" key="8">
    <source>
        <dbReference type="ARBA" id="ARBA00023125"/>
    </source>
</evidence>
<evidence type="ECO:0000256" key="11">
    <source>
        <dbReference type="ARBA" id="ARBA00034617"/>
    </source>
</evidence>
<dbReference type="Pfam" id="PF12705">
    <property type="entry name" value="PDDEXK_1"/>
    <property type="match status" value="1"/>
</dbReference>
<reference evidence="18 19" key="1">
    <citation type="submission" date="2019-05" db="EMBL/GenBank/DDBJ databases">
        <authorList>
            <person name="Farhan Ul Haque M."/>
        </authorList>
    </citation>
    <scope>NUCLEOTIDE SEQUENCE [LARGE SCALE GENOMIC DNA]</scope>
    <source>
        <strain evidence="18">2</strain>
    </source>
</reference>
<keyword evidence="6" id="KW-0269">Exonuclease</keyword>
<dbReference type="GO" id="GO:0005829">
    <property type="term" value="C:cytosol"/>
    <property type="evidence" value="ECO:0007669"/>
    <property type="project" value="TreeGrafter"/>
</dbReference>
<keyword evidence="19" id="KW-1185">Reference proteome</keyword>
<dbReference type="PANTHER" id="PTHR11070">
    <property type="entry name" value="UVRD / RECB / PCRA DNA HELICASE FAMILY MEMBER"/>
    <property type="match status" value="1"/>
</dbReference>
<dbReference type="GO" id="GO:0005524">
    <property type="term" value="F:ATP binding"/>
    <property type="evidence" value="ECO:0007669"/>
    <property type="project" value="UniProtKB-UniRule"/>
</dbReference>
<dbReference type="PANTHER" id="PTHR11070:SF23">
    <property type="entry name" value="RECBCD ENZYME SUBUNIT RECB"/>
    <property type="match status" value="1"/>
</dbReference>
<dbReference type="GO" id="GO:0003677">
    <property type="term" value="F:DNA binding"/>
    <property type="evidence" value="ECO:0007669"/>
    <property type="project" value="UniProtKB-KW"/>
</dbReference>
<dbReference type="GO" id="GO:0009338">
    <property type="term" value="C:exodeoxyribonuclease V complex"/>
    <property type="evidence" value="ECO:0007669"/>
    <property type="project" value="TreeGrafter"/>
</dbReference>
<keyword evidence="1" id="KW-0540">Nuclease</keyword>
<evidence type="ECO:0000256" key="10">
    <source>
        <dbReference type="ARBA" id="ARBA00023235"/>
    </source>
</evidence>
<dbReference type="GO" id="GO:0000725">
    <property type="term" value="P:recombinational repair"/>
    <property type="evidence" value="ECO:0007669"/>
    <property type="project" value="TreeGrafter"/>
</dbReference>
<evidence type="ECO:0000256" key="3">
    <source>
        <dbReference type="ARBA" id="ARBA00022763"/>
    </source>
</evidence>
<evidence type="ECO:0000256" key="7">
    <source>
        <dbReference type="ARBA" id="ARBA00022840"/>
    </source>
</evidence>
<dbReference type="Pfam" id="PF13361">
    <property type="entry name" value="UvrD_C"/>
    <property type="match status" value="2"/>
</dbReference>
<dbReference type="InterPro" id="IPR027417">
    <property type="entry name" value="P-loop_NTPase"/>
</dbReference>
<dbReference type="Pfam" id="PF00580">
    <property type="entry name" value="UvrD-helicase"/>
    <property type="match status" value="1"/>
</dbReference>
<dbReference type="InterPro" id="IPR014017">
    <property type="entry name" value="DNA_helicase_UvrD-like_C"/>
</dbReference>
<dbReference type="InterPro" id="IPR038726">
    <property type="entry name" value="PDDEXK_AddAB-type"/>
</dbReference>
<accession>A0A8B6M8Z8</accession>
<evidence type="ECO:0000259" key="17">
    <source>
        <dbReference type="PROSITE" id="PS51217"/>
    </source>
</evidence>
<keyword evidence="9" id="KW-0234">DNA repair</keyword>
<evidence type="ECO:0000313" key="19">
    <source>
        <dbReference type="Proteomes" id="UP000485880"/>
    </source>
</evidence>
<evidence type="ECO:0000256" key="4">
    <source>
        <dbReference type="ARBA" id="ARBA00022801"/>
    </source>
</evidence>
<keyword evidence="3" id="KW-0227">DNA damage</keyword>
<evidence type="ECO:0000259" key="16">
    <source>
        <dbReference type="PROSITE" id="PS51198"/>
    </source>
</evidence>
<comment type="catalytic activity">
    <reaction evidence="11">
        <text>Couples ATP hydrolysis with the unwinding of duplex DNA by translocating in the 3'-5' direction.</text>
        <dbReference type="EC" id="5.6.2.4"/>
    </reaction>
</comment>
<evidence type="ECO:0000256" key="2">
    <source>
        <dbReference type="ARBA" id="ARBA00022741"/>
    </source>
</evidence>
<name>A0A8B6M8Z8_METTU</name>
<dbReference type="PROSITE" id="PS51217">
    <property type="entry name" value="UVRD_HELICASE_CTER"/>
    <property type="match status" value="1"/>
</dbReference>
<evidence type="ECO:0000256" key="12">
    <source>
        <dbReference type="ARBA" id="ARBA00034808"/>
    </source>
</evidence>